<gene>
    <name evidence="1" type="ORF">A2Z67_00030</name>
</gene>
<organism evidence="1 2">
    <name type="scientific">Candidatus Woesebacteria bacterium RBG_13_36_22</name>
    <dbReference type="NCBI Taxonomy" id="1802478"/>
    <lineage>
        <taxon>Bacteria</taxon>
        <taxon>Candidatus Woeseibacteriota</taxon>
    </lineage>
</organism>
<protein>
    <submittedName>
        <fullName evidence="1">Uncharacterized protein</fullName>
    </submittedName>
</protein>
<name>A0A1F7X8A5_9BACT</name>
<evidence type="ECO:0000313" key="2">
    <source>
        <dbReference type="Proteomes" id="UP000176939"/>
    </source>
</evidence>
<dbReference type="Proteomes" id="UP000176939">
    <property type="component" value="Unassembled WGS sequence"/>
</dbReference>
<accession>A0A1F7X8A5</accession>
<dbReference type="EMBL" id="MGFQ01000003">
    <property type="protein sequence ID" value="OGM10628.1"/>
    <property type="molecule type" value="Genomic_DNA"/>
</dbReference>
<evidence type="ECO:0000313" key="1">
    <source>
        <dbReference type="EMBL" id="OGM10628.1"/>
    </source>
</evidence>
<comment type="caution">
    <text evidence="1">The sequence shown here is derived from an EMBL/GenBank/DDBJ whole genome shotgun (WGS) entry which is preliminary data.</text>
</comment>
<sequence length="125" mass="14664">MEIEEAIKSVMVPFEKAQSQLIRAEILLKTEPGKKSELRQKFEKFEEDIERAWKEAFGKYGVDHVFDLPKEEYKRICDTWISGPGQELHYWLLGKVAKYSKLSITPPRENPYILALFALKLVYDI</sequence>
<dbReference type="AlphaFoldDB" id="A0A1F7X8A5"/>
<reference evidence="1 2" key="1">
    <citation type="journal article" date="2016" name="Nat. Commun.">
        <title>Thousands of microbial genomes shed light on interconnected biogeochemical processes in an aquifer system.</title>
        <authorList>
            <person name="Anantharaman K."/>
            <person name="Brown C.T."/>
            <person name="Hug L.A."/>
            <person name="Sharon I."/>
            <person name="Castelle C.J."/>
            <person name="Probst A.J."/>
            <person name="Thomas B.C."/>
            <person name="Singh A."/>
            <person name="Wilkins M.J."/>
            <person name="Karaoz U."/>
            <person name="Brodie E.L."/>
            <person name="Williams K.H."/>
            <person name="Hubbard S.S."/>
            <person name="Banfield J.F."/>
        </authorList>
    </citation>
    <scope>NUCLEOTIDE SEQUENCE [LARGE SCALE GENOMIC DNA]</scope>
</reference>
<proteinExistence type="predicted"/>